<proteinExistence type="predicted"/>
<evidence type="ECO:0000259" key="2">
    <source>
        <dbReference type="Pfam" id="PF10708"/>
    </source>
</evidence>
<dbReference type="EMBL" id="JANLCJ010000001">
    <property type="protein sequence ID" value="MCS5732675.1"/>
    <property type="molecule type" value="Genomic_DNA"/>
</dbReference>
<dbReference type="RefSeq" id="WP_259537310.1">
    <property type="nucleotide sequence ID" value="NZ_JANLCJ010000001.1"/>
</dbReference>
<name>A0ABT2GXK1_9MICO</name>
<accession>A0ABT2GXK1</accession>
<evidence type="ECO:0000256" key="1">
    <source>
        <dbReference type="SAM" id="Phobius"/>
    </source>
</evidence>
<sequence>MSFLPSSGAVPAGWYPDPEAADVLRWWDGYRWTDDFAPPVIDPADSRNGYATASLVFGIIAVGFNLLFLPSVLALAFGGAGLGKARRMGEGRGMAIAGLVLGVVGVVLMIALIVIVVVVGIRSR</sequence>
<organism evidence="4 5">
    <name type="scientific">Herbiconiux daphne</name>
    <dbReference type="NCBI Taxonomy" id="2970914"/>
    <lineage>
        <taxon>Bacteria</taxon>
        <taxon>Bacillati</taxon>
        <taxon>Actinomycetota</taxon>
        <taxon>Actinomycetes</taxon>
        <taxon>Micrococcales</taxon>
        <taxon>Microbacteriaceae</taxon>
        <taxon>Herbiconiux</taxon>
    </lineage>
</organism>
<dbReference type="Pfam" id="PF13828">
    <property type="entry name" value="DUF4190"/>
    <property type="match status" value="1"/>
</dbReference>
<gene>
    <name evidence="4" type="ORF">N1032_02820</name>
</gene>
<dbReference type="InterPro" id="IPR025241">
    <property type="entry name" value="DUF4190"/>
</dbReference>
<evidence type="ECO:0000259" key="3">
    <source>
        <dbReference type="Pfam" id="PF13828"/>
    </source>
</evidence>
<keyword evidence="1" id="KW-0472">Membrane</keyword>
<feature type="transmembrane region" description="Helical" evidence="1">
    <location>
        <begin position="94"/>
        <end position="121"/>
    </location>
</feature>
<reference evidence="4" key="1">
    <citation type="submission" date="2022-08" db="EMBL/GenBank/DDBJ databases">
        <authorList>
            <person name="Deng Y."/>
            <person name="Han X.-F."/>
            <person name="Zhang Y.-Q."/>
        </authorList>
    </citation>
    <scope>NUCLEOTIDE SEQUENCE</scope>
    <source>
        <strain evidence="4">CPCC 203386</strain>
    </source>
</reference>
<keyword evidence="1" id="KW-1133">Transmembrane helix</keyword>
<keyword evidence="1" id="KW-0812">Transmembrane</keyword>
<protein>
    <submittedName>
        <fullName evidence="4">DUF4190 domain-containing protein</fullName>
    </submittedName>
</protein>
<comment type="caution">
    <text evidence="4">The sequence shown here is derived from an EMBL/GenBank/DDBJ whole genome shotgun (WGS) entry which is preliminary data.</text>
</comment>
<feature type="transmembrane region" description="Helical" evidence="1">
    <location>
        <begin position="55"/>
        <end position="82"/>
    </location>
</feature>
<feature type="domain" description="DUF4190" evidence="3">
    <location>
        <begin position="50"/>
        <end position="111"/>
    </location>
</feature>
<dbReference type="InterPro" id="IPR018929">
    <property type="entry name" value="DUF2510"/>
</dbReference>
<dbReference type="Pfam" id="PF10708">
    <property type="entry name" value="DUF2510"/>
    <property type="match status" value="1"/>
</dbReference>
<dbReference type="Proteomes" id="UP001165586">
    <property type="component" value="Unassembled WGS sequence"/>
</dbReference>
<evidence type="ECO:0000313" key="4">
    <source>
        <dbReference type="EMBL" id="MCS5732675.1"/>
    </source>
</evidence>
<feature type="domain" description="DUF2510" evidence="2">
    <location>
        <begin position="12"/>
        <end position="40"/>
    </location>
</feature>
<evidence type="ECO:0000313" key="5">
    <source>
        <dbReference type="Proteomes" id="UP001165586"/>
    </source>
</evidence>
<keyword evidence="5" id="KW-1185">Reference proteome</keyword>